<dbReference type="GO" id="GO:0000172">
    <property type="term" value="C:ribonuclease MRP complex"/>
    <property type="evidence" value="ECO:0007669"/>
    <property type="project" value="InterPro"/>
</dbReference>
<dbReference type="GO" id="GO:0005655">
    <property type="term" value="C:nucleolar ribonuclease P complex"/>
    <property type="evidence" value="ECO:0007669"/>
    <property type="project" value="InterPro"/>
</dbReference>
<dbReference type="InterPro" id="IPR036882">
    <property type="entry name" value="Alba-like_dom_sf"/>
</dbReference>
<keyword evidence="2" id="KW-0819">tRNA processing</keyword>
<evidence type="ECO:0000256" key="4">
    <source>
        <dbReference type="ARBA" id="ARBA00023242"/>
    </source>
</evidence>
<organism evidence="6 7">
    <name type="scientific">Polarella glacialis</name>
    <name type="common">Dinoflagellate</name>
    <dbReference type="NCBI Taxonomy" id="89957"/>
    <lineage>
        <taxon>Eukaryota</taxon>
        <taxon>Sar</taxon>
        <taxon>Alveolata</taxon>
        <taxon>Dinophyceae</taxon>
        <taxon>Suessiales</taxon>
        <taxon>Suessiaceae</taxon>
        <taxon>Polarella</taxon>
    </lineage>
</organism>
<evidence type="ECO:0000256" key="5">
    <source>
        <dbReference type="SAM" id="MobiDB-lite"/>
    </source>
</evidence>
<accession>A0A813KB47</accession>
<feature type="non-terminal residue" evidence="6">
    <location>
        <position position="202"/>
    </location>
</feature>
<feature type="compositionally biased region" description="Basic residues" evidence="5">
    <location>
        <begin position="189"/>
        <end position="202"/>
    </location>
</feature>
<dbReference type="SUPFAM" id="SSF82704">
    <property type="entry name" value="AlbA-like"/>
    <property type="match status" value="1"/>
</dbReference>
<reference evidence="6" key="1">
    <citation type="submission" date="2021-02" db="EMBL/GenBank/DDBJ databases">
        <authorList>
            <person name="Dougan E. K."/>
            <person name="Rhodes N."/>
            <person name="Thang M."/>
            <person name="Chan C."/>
        </authorList>
    </citation>
    <scope>NUCLEOTIDE SEQUENCE</scope>
</reference>
<keyword evidence="3" id="KW-0694">RNA-binding</keyword>
<protein>
    <submittedName>
        <fullName evidence="6">Uncharacterized protein</fullName>
    </submittedName>
</protein>
<gene>
    <name evidence="6" type="ORF">PGLA2088_LOCUS30179</name>
</gene>
<sequence>AMHLLIRVGVQAELEVPREEEDEDDRPLRMRRPPPRTTAENHVFVGRQQSLAVLFKIVRRLLDSRGYREVFVHGMGASITKAVHLGQDLLLHYGEELMLEPSIGTVEVVDDIIGSYDAPAEERRVSSLTLRLHRSPLATAAASQMSAGDEPMSIAALMAAADARPELLQASESGRGRGRVIGESPGGKGRGKGKGKAKGGRR</sequence>
<dbReference type="Gene3D" id="3.30.110.20">
    <property type="entry name" value="Alba-like domain"/>
    <property type="match status" value="1"/>
</dbReference>
<comment type="caution">
    <text evidence="6">The sequence shown here is derived from an EMBL/GenBank/DDBJ whole genome shotgun (WGS) entry which is preliminary data.</text>
</comment>
<evidence type="ECO:0000313" key="7">
    <source>
        <dbReference type="Proteomes" id="UP000626109"/>
    </source>
</evidence>
<comment type="subcellular location">
    <subcellularLocation>
        <location evidence="1">Nucleus</location>
    </subcellularLocation>
</comment>
<evidence type="ECO:0000256" key="2">
    <source>
        <dbReference type="ARBA" id="ARBA00022694"/>
    </source>
</evidence>
<keyword evidence="4" id="KW-0539">Nucleus</keyword>
<evidence type="ECO:0000256" key="3">
    <source>
        <dbReference type="ARBA" id="ARBA00022884"/>
    </source>
</evidence>
<feature type="region of interest" description="Disordered" evidence="5">
    <location>
        <begin position="16"/>
        <end position="40"/>
    </location>
</feature>
<dbReference type="InterPro" id="IPR014612">
    <property type="entry name" value="Pop7/Rpp20"/>
</dbReference>
<proteinExistence type="predicted"/>
<dbReference type="Proteomes" id="UP000626109">
    <property type="component" value="Unassembled WGS sequence"/>
</dbReference>
<feature type="region of interest" description="Disordered" evidence="5">
    <location>
        <begin position="166"/>
        <end position="202"/>
    </location>
</feature>
<evidence type="ECO:0000256" key="1">
    <source>
        <dbReference type="ARBA" id="ARBA00004123"/>
    </source>
</evidence>
<dbReference type="GO" id="GO:0001682">
    <property type="term" value="P:tRNA 5'-leader removal"/>
    <property type="evidence" value="ECO:0007669"/>
    <property type="project" value="InterPro"/>
</dbReference>
<name>A0A813KB47_POLGL</name>
<dbReference type="AlphaFoldDB" id="A0A813KB47"/>
<dbReference type="GO" id="GO:0003723">
    <property type="term" value="F:RNA binding"/>
    <property type="evidence" value="ECO:0007669"/>
    <property type="project" value="UniProtKB-KW"/>
</dbReference>
<dbReference type="EMBL" id="CAJNNW010028674">
    <property type="protein sequence ID" value="CAE8697211.1"/>
    <property type="molecule type" value="Genomic_DNA"/>
</dbReference>
<evidence type="ECO:0000313" key="6">
    <source>
        <dbReference type="EMBL" id="CAE8697211.1"/>
    </source>
</evidence>
<dbReference type="Pfam" id="PF12328">
    <property type="entry name" value="Rpp20"/>
    <property type="match status" value="1"/>
</dbReference>